<feature type="transmembrane region" description="Helical" evidence="1">
    <location>
        <begin position="6"/>
        <end position="34"/>
    </location>
</feature>
<dbReference type="EMBL" id="MN740327">
    <property type="protein sequence ID" value="QHU00513.1"/>
    <property type="molecule type" value="Genomic_DNA"/>
</dbReference>
<protein>
    <submittedName>
        <fullName evidence="2">Uncharacterized protein</fullName>
    </submittedName>
</protein>
<dbReference type="AlphaFoldDB" id="A0A6C0J5C7"/>
<evidence type="ECO:0000313" key="2">
    <source>
        <dbReference type="EMBL" id="QHU00513.1"/>
    </source>
</evidence>
<keyword evidence="1" id="KW-0812">Transmembrane</keyword>
<proteinExistence type="predicted"/>
<organism evidence="2">
    <name type="scientific">viral metagenome</name>
    <dbReference type="NCBI Taxonomy" id="1070528"/>
    <lineage>
        <taxon>unclassified sequences</taxon>
        <taxon>metagenomes</taxon>
        <taxon>organismal metagenomes</taxon>
    </lineage>
</organism>
<sequence length="40" mass="4606">MLFKSIFIFIPTYMGLFLGMYPYMGVPIALLSLARAEYIL</sequence>
<reference evidence="2" key="1">
    <citation type="journal article" date="2020" name="Nature">
        <title>Giant virus diversity and host interactions through global metagenomics.</title>
        <authorList>
            <person name="Schulz F."/>
            <person name="Roux S."/>
            <person name="Paez-Espino D."/>
            <person name="Jungbluth S."/>
            <person name="Walsh D.A."/>
            <person name="Denef V.J."/>
            <person name="McMahon K.D."/>
            <person name="Konstantinidis K.T."/>
            <person name="Eloe-Fadrosh E.A."/>
            <person name="Kyrpides N.C."/>
            <person name="Woyke T."/>
        </authorList>
    </citation>
    <scope>NUCLEOTIDE SEQUENCE</scope>
    <source>
        <strain evidence="2">GVMAG-M-3300025860-20</strain>
    </source>
</reference>
<accession>A0A6C0J5C7</accession>
<evidence type="ECO:0000256" key="1">
    <source>
        <dbReference type="SAM" id="Phobius"/>
    </source>
</evidence>
<keyword evidence="1" id="KW-1133">Transmembrane helix</keyword>
<keyword evidence="1" id="KW-0472">Membrane</keyword>
<name>A0A6C0J5C7_9ZZZZ</name>